<evidence type="ECO:0000256" key="1">
    <source>
        <dbReference type="ARBA" id="ARBA00008812"/>
    </source>
</evidence>
<comment type="caution">
    <text evidence="3">The sequence shown here is derived from an EMBL/GenBank/DDBJ whole genome shotgun (WGS) entry which is preliminary data.</text>
</comment>
<proteinExistence type="inferred from homology"/>
<dbReference type="STRING" id="1631356.VV01_02245"/>
<organism evidence="3 4">
    <name type="scientific">Luteipulveratus halotolerans</name>
    <dbReference type="NCBI Taxonomy" id="1631356"/>
    <lineage>
        <taxon>Bacteria</taxon>
        <taxon>Bacillati</taxon>
        <taxon>Actinomycetota</taxon>
        <taxon>Actinomycetes</taxon>
        <taxon>Micrococcales</taxon>
        <taxon>Dermacoccaceae</taxon>
        <taxon>Luteipulveratus</taxon>
    </lineage>
</organism>
<evidence type="ECO:0000313" key="3">
    <source>
        <dbReference type="EMBL" id="KNX39126.1"/>
    </source>
</evidence>
<dbReference type="SMART" id="SM00867">
    <property type="entry name" value="YceI"/>
    <property type="match status" value="1"/>
</dbReference>
<dbReference type="RefSeq" id="WP_050671666.1">
    <property type="nucleotide sequence ID" value="NZ_LAIR01000002.1"/>
</dbReference>
<dbReference type="Pfam" id="PF04264">
    <property type="entry name" value="YceI"/>
    <property type="match status" value="1"/>
</dbReference>
<protein>
    <submittedName>
        <fullName evidence="3">Polyisoprenoid-binding protein</fullName>
    </submittedName>
</protein>
<dbReference type="InterPro" id="IPR007372">
    <property type="entry name" value="Lipid/polyisoprenoid-bd_YceI"/>
</dbReference>
<reference evidence="4" key="1">
    <citation type="submission" date="2015-03" db="EMBL/GenBank/DDBJ databases">
        <title>Luteipulveratus halotolerans sp. nov., a novel actinobacterium (Dermacoccaceae) from Sarawak, Malaysia.</title>
        <authorList>
            <person name="Juboi H."/>
            <person name="Basik A."/>
            <person name="Shamsul S.S."/>
            <person name="Arnold P."/>
            <person name="Schmitt E.K."/>
            <person name="Sanglier J.-J."/>
            <person name="Yeo T."/>
        </authorList>
    </citation>
    <scope>NUCLEOTIDE SEQUENCE [LARGE SCALE GENOMIC DNA]</scope>
    <source>
        <strain evidence="4">C296001</strain>
    </source>
</reference>
<dbReference type="OrthoDB" id="9811006at2"/>
<dbReference type="PATRIC" id="fig|1631356.3.peg.383"/>
<dbReference type="EMBL" id="LAIR01000002">
    <property type="protein sequence ID" value="KNX39126.1"/>
    <property type="molecule type" value="Genomic_DNA"/>
</dbReference>
<keyword evidence="4" id="KW-1185">Reference proteome</keyword>
<name>A0A0L6CMV4_9MICO</name>
<feature type="domain" description="Lipid/polyisoprenoid-binding YceI-like" evidence="2">
    <location>
        <begin position="11"/>
        <end position="174"/>
    </location>
</feature>
<evidence type="ECO:0000259" key="2">
    <source>
        <dbReference type="SMART" id="SM00867"/>
    </source>
</evidence>
<dbReference type="PANTHER" id="PTHR34406:SF1">
    <property type="entry name" value="PROTEIN YCEI"/>
    <property type="match status" value="1"/>
</dbReference>
<sequence length="176" mass="19356">MSTFKDLTPGAYTVDAAHSTVGFVARHLMVSKVRGKFNEFEGDVRIGDDLESSSVVATVQMASIDTQQEQRDGHLRTNDFFDVPTYPTMTFRSTKVTEDALEGELTIKDVTKPVTFDLEYGGFVNDPNMGARAGFEASTEINRKDFNVQFNAVTEGGGAVVSDKIKIFLEIELVQA</sequence>
<accession>A0A0L6CMV4</accession>
<dbReference type="PANTHER" id="PTHR34406">
    <property type="entry name" value="PROTEIN YCEI"/>
    <property type="match status" value="1"/>
</dbReference>
<comment type="similarity">
    <text evidence="1">Belongs to the UPF0312 family.</text>
</comment>
<dbReference type="InterPro" id="IPR036761">
    <property type="entry name" value="TTHA0802/YceI-like_sf"/>
</dbReference>
<dbReference type="AlphaFoldDB" id="A0A0L6CMV4"/>
<dbReference type="Proteomes" id="UP000037397">
    <property type="component" value="Unassembled WGS sequence"/>
</dbReference>
<dbReference type="SUPFAM" id="SSF101874">
    <property type="entry name" value="YceI-like"/>
    <property type="match status" value="1"/>
</dbReference>
<dbReference type="Gene3D" id="2.40.128.110">
    <property type="entry name" value="Lipid/polyisoprenoid-binding, YceI-like"/>
    <property type="match status" value="1"/>
</dbReference>
<gene>
    <name evidence="3" type="ORF">VV01_02245</name>
</gene>
<evidence type="ECO:0000313" key="4">
    <source>
        <dbReference type="Proteomes" id="UP000037397"/>
    </source>
</evidence>